<dbReference type="STRING" id="156889.Mmc1_1180"/>
<feature type="domain" description="HpcH/HpaI aldolase/citrate lyase" evidence="6">
    <location>
        <begin position="5"/>
        <end position="215"/>
    </location>
</feature>
<keyword evidence="2 5" id="KW-0479">Metal-binding</keyword>
<accession>A0L6U8</accession>
<sequence>MSVVRSIMMVAGDKPRHLEKIPQLVADWAMVNLEDGVGDKQAARQLVAETLGAMDPAVVAERVVIRINPMERGGMKDLRALSHLRPRAFRLPKVEDQETLHMALGMMDEAVELHFTVETRAAWNMLERFKIDNRVTTAYLGILDLMADLGIPQSLLKPDNPTIDYILAHFLIQCRSIDLLPVSFVYQDHRNLAELERWCEKVKAMGYTAKGCIAPAQAEVINRCFAPDPAALARAQAIISRFAAQREQGVTGFVDPDYGFIDEPIVRDAQRLLQMSPREPSHADD</sequence>
<keyword evidence="8" id="KW-1185">Reference proteome</keyword>
<evidence type="ECO:0000259" key="6">
    <source>
        <dbReference type="Pfam" id="PF03328"/>
    </source>
</evidence>
<organism evidence="7 8">
    <name type="scientific">Magnetococcus marinus (strain ATCC BAA-1437 / JCM 17883 / MC-1)</name>
    <dbReference type="NCBI Taxonomy" id="156889"/>
    <lineage>
        <taxon>Bacteria</taxon>
        <taxon>Pseudomonadati</taxon>
        <taxon>Pseudomonadota</taxon>
        <taxon>Magnetococcia</taxon>
        <taxon>Magnetococcales</taxon>
        <taxon>Magnetococcaceae</taxon>
        <taxon>Magnetococcus</taxon>
    </lineage>
</organism>
<dbReference type="KEGG" id="mgm:Mmc1_1180"/>
<evidence type="ECO:0000256" key="4">
    <source>
        <dbReference type="PIRSR" id="PIRSR015582-1"/>
    </source>
</evidence>
<protein>
    <submittedName>
        <fullName evidence="7">HpcH/HpaI aldolase</fullName>
    </submittedName>
</protein>
<dbReference type="EMBL" id="CP000471">
    <property type="protein sequence ID" value="ABK43691.1"/>
    <property type="molecule type" value="Genomic_DNA"/>
</dbReference>
<dbReference type="PIRSF" id="PIRSF015582">
    <property type="entry name" value="Cit_lyase_B"/>
    <property type="match status" value="1"/>
</dbReference>
<dbReference type="Gene3D" id="3.20.20.60">
    <property type="entry name" value="Phosphoenolpyruvate-binding domains"/>
    <property type="match status" value="1"/>
</dbReference>
<feature type="binding site" evidence="4">
    <location>
        <position position="118"/>
    </location>
    <ligand>
        <name>substrate</name>
    </ligand>
</feature>
<evidence type="ECO:0000256" key="3">
    <source>
        <dbReference type="ARBA" id="ARBA00022842"/>
    </source>
</evidence>
<feature type="binding site" evidence="4">
    <location>
        <position position="66"/>
    </location>
    <ligand>
        <name>substrate</name>
    </ligand>
</feature>
<keyword evidence="3 5" id="KW-0460">Magnesium</keyword>
<reference evidence="8" key="1">
    <citation type="journal article" date="2009" name="Appl. Environ. Microbiol.">
        <title>Complete genome sequence of the chemolithoautotrophic marine magnetotactic coccus strain MC-1.</title>
        <authorList>
            <person name="Schubbe S."/>
            <person name="Williams T.J."/>
            <person name="Xie G."/>
            <person name="Kiss H.E."/>
            <person name="Brettin T.S."/>
            <person name="Martinez D."/>
            <person name="Ross C.A."/>
            <person name="Schuler D."/>
            <person name="Cox B.L."/>
            <person name="Nealson K.H."/>
            <person name="Bazylinski D.A."/>
        </authorList>
    </citation>
    <scope>NUCLEOTIDE SEQUENCE [LARGE SCALE GENOMIC DNA]</scope>
    <source>
        <strain evidence="8">ATCC BAA-1437 / JCM 17883 / MC-1</strain>
    </source>
</reference>
<evidence type="ECO:0000256" key="5">
    <source>
        <dbReference type="PIRSR" id="PIRSR015582-2"/>
    </source>
</evidence>
<evidence type="ECO:0000313" key="7">
    <source>
        <dbReference type="EMBL" id="ABK43691.1"/>
    </source>
</evidence>
<dbReference type="OrthoDB" id="9800547at2"/>
<dbReference type="InterPro" id="IPR011206">
    <property type="entry name" value="Citrate_lyase_beta/mcl1/mcl2"/>
</dbReference>
<dbReference type="InterPro" id="IPR015813">
    <property type="entry name" value="Pyrv/PenolPyrv_kinase-like_dom"/>
</dbReference>
<comment type="cofactor">
    <cofactor evidence="1">
        <name>Mg(2+)</name>
        <dbReference type="ChEBI" id="CHEBI:18420"/>
    </cofactor>
</comment>
<dbReference type="GO" id="GO:0003824">
    <property type="term" value="F:catalytic activity"/>
    <property type="evidence" value="ECO:0007669"/>
    <property type="project" value="InterPro"/>
</dbReference>
<dbReference type="Pfam" id="PF03328">
    <property type="entry name" value="HpcH_HpaI"/>
    <property type="match status" value="1"/>
</dbReference>
<reference evidence="7 8" key="2">
    <citation type="journal article" date="2012" name="Int. J. Syst. Evol. Microbiol.">
        <title>Magnetococcus marinus gen. nov., sp. nov., a marine, magnetotactic bacterium that represents a novel lineage (Magnetococcaceae fam. nov.; Magnetococcales ord. nov.) at the base of the Alphaproteobacteria.</title>
        <authorList>
            <person name="Bazylinski D.A."/>
            <person name="Williams T.J."/>
            <person name="Lefevre C.T."/>
            <person name="Berg R.J."/>
            <person name="Zhang C.L."/>
            <person name="Bowser S.S."/>
            <person name="Dean A.J."/>
            <person name="Beveridge T.J."/>
        </authorList>
    </citation>
    <scope>NUCLEOTIDE SEQUENCE [LARGE SCALE GENOMIC DNA]</scope>
    <source>
        <strain evidence="8">ATCC BAA-1437 / JCM 17883 / MC-1</strain>
    </source>
</reference>
<evidence type="ECO:0000256" key="2">
    <source>
        <dbReference type="ARBA" id="ARBA00022723"/>
    </source>
</evidence>
<evidence type="ECO:0000313" key="8">
    <source>
        <dbReference type="Proteomes" id="UP000002586"/>
    </source>
</evidence>
<dbReference type="PANTHER" id="PTHR32308">
    <property type="entry name" value="LYASE BETA SUBUNIT, PUTATIVE (AFU_ORTHOLOGUE AFUA_4G13030)-RELATED"/>
    <property type="match status" value="1"/>
</dbReference>
<dbReference type="AlphaFoldDB" id="A0L6U8"/>
<name>A0L6U8_MAGMM</name>
<feature type="binding site" evidence="5">
    <location>
        <position position="118"/>
    </location>
    <ligand>
        <name>Mg(2+)</name>
        <dbReference type="ChEBI" id="CHEBI:18420"/>
    </ligand>
</feature>
<feature type="binding site" evidence="5">
    <location>
        <position position="144"/>
    </location>
    <ligand>
        <name>Mg(2+)</name>
        <dbReference type="ChEBI" id="CHEBI:18420"/>
    </ligand>
</feature>
<dbReference type="HOGENOM" id="CLU_044864_0_1_5"/>
<proteinExistence type="predicted"/>
<dbReference type="RefSeq" id="WP_011712846.1">
    <property type="nucleotide sequence ID" value="NC_008576.1"/>
</dbReference>
<gene>
    <name evidence="7" type="ordered locus">Mmc1_1180</name>
</gene>
<dbReference type="PANTHER" id="PTHR32308:SF1">
    <property type="entry name" value="HPCH_HPAI ALDOLASE_CITRATE LYASE DOMAIN-CONTAINING PROTEIN"/>
    <property type="match status" value="1"/>
</dbReference>
<dbReference type="eggNOG" id="COG2301">
    <property type="taxonomic scope" value="Bacteria"/>
</dbReference>
<dbReference type="SUPFAM" id="SSF51621">
    <property type="entry name" value="Phosphoenolpyruvate/pyruvate domain"/>
    <property type="match status" value="1"/>
</dbReference>
<dbReference type="InterPro" id="IPR040442">
    <property type="entry name" value="Pyrv_kinase-like_dom_sf"/>
</dbReference>
<dbReference type="Proteomes" id="UP000002586">
    <property type="component" value="Chromosome"/>
</dbReference>
<evidence type="ECO:0000256" key="1">
    <source>
        <dbReference type="ARBA" id="ARBA00001946"/>
    </source>
</evidence>
<dbReference type="GO" id="GO:0000287">
    <property type="term" value="F:magnesium ion binding"/>
    <property type="evidence" value="ECO:0007669"/>
    <property type="project" value="TreeGrafter"/>
</dbReference>
<dbReference type="InterPro" id="IPR005000">
    <property type="entry name" value="Aldolase/citrate-lyase_domain"/>
</dbReference>
<dbReference type="GO" id="GO:0006107">
    <property type="term" value="P:oxaloacetate metabolic process"/>
    <property type="evidence" value="ECO:0007669"/>
    <property type="project" value="TreeGrafter"/>
</dbReference>